<keyword evidence="1" id="KW-0547">Nucleotide-binding</keyword>
<dbReference type="InterPro" id="IPR043129">
    <property type="entry name" value="ATPase_NBD"/>
</dbReference>
<keyword evidence="1" id="KW-0808">Transferase</keyword>
<accession>A0A075P9C2</accession>
<name>A0A075P9C2_9ALTE</name>
<feature type="region of interest" description="Disordered" evidence="2">
    <location>
        <begin position="274"/>
        <end position="295"/>
    </location>
</feature>
<dbReference type="RefSeq" id="WP_044057957.1">
    <property type="nucleotide sequence ID" value="NZ_CBCSKJ010000002.1"/>
</dbReference>
<comment type="pathway">
    <text evidence="1">Cell wall biogenesis; peptidoglycan recycling.</text>
</comment>
<dbReference type="NCBIfam" id="NF007139">
    <property type="entry name" value="PRK09585.1-3"/>
    <property type="match status" value="1"/>
</dbReference>
<dbReference type="EMBL" id="CP008849">
    <property type="protein sequence ID" value="AIF99907.1"/>
    <property type="molecule type" value="Genomic_DNA"/>
</dbReference>
<dbReference type="UniPathway" id="UPA00544"/>
<proteinExistence type="inferred from homology"/>
<evidence type="ECO:0000256" key="2">
    <source>
        <dbReference type="SAM" id="MobiDB-lite"/>
    </source>
</evidence>
<organism evidence="3 4">
    <name type="scientific">Alteromonas australica</name>
    <dbReference type="NCBI Taxonomy" id="589873"/>
    <lineage>
        <taxon>Bacteria</taxon>
        <taxon>Pseudomonadati</taxon>
        <taxon>Pseudomonadota</taxon>
        <taxon>Gammaproteobacteria</taxon>
        <taxon>Alteromonadales</taxon>
        <taxon>Alteromonadaceae</taxon>
        <taxon>Alteromonas/Salinimonas group</taxon>
        <taxon>Alteromonas</taxon>
    </lineage>
</organism>
<protein>
    <recommendedName>
        <fullName evidence="1">Anhydro-N-acetylmuramic acid kinase</fullName>
        <ecNumber evidence="1">2.7.1.170</ecNumber>
    </recommendedName>
    <alternativeName>
        <fullName evidence="1">AnhMurNAc kinase</fullName>
    </alternativeName>
</protein>
<dbReference type="GeneID" id="78256225"/>
<dbReference type="GO" id="GO:0005524">
    <property type="term" value="F:ATP binding"/>
    <property type="evidence" value="ECO:0007669"/>
    <property type="project" value="UniProtKB-UniRule"/>
</dbReference>
<dbReference type="CDD" id="cd24050">
    <property type="entry name" value="ASKHA_NBD_ANMK"/>
    <property type="match status" value="1"/>
</dbReference>
<dbReference type="GO" id="GO:0016773">
    <property type="term" value="F:phosphotransferase activity, alcohol group as acceptor"/>
    <property type="evidence" value="ECO:0007669"/>
    <property type="project" value="UniProtKB-UniRule"/>
</dbReference>
<comment type="function">
    <text evidence="1">Catalyzes the specific phosphorylation of 1,6-anhydro-N-acetylmuramic acid (anhMurNAc) with the simultaneous cleavage of the 1,6-anhydro ring, generating MurNAc-6-P. Is required for the utilization of anhMurNAc either imported from the medium or derived from its own cell wall murein, and thus plays a role in cell wall recycling.</text>
</comment>
<comment type="catalytic activity">
    <reaction evidence="1">
        <text>1,6-anhydro-N-acetyl-beta-muramate + ATP + H2O = N-acetyl-D-muramate 6-phosphate + ADP + H(+)</text>
        <dbReference type="Rhea" id="RHEA:24952"/>
        <dbReference type="ChEBI" id="CHEBI:15377"/>
        <dbReference type="ChEBI" id="CHEBI:15378"/>
        <dbReference type="ChEBI" id="CHEBI:30616"/>
        <dbReference type="ChEBI" id="CHEBI:58690"/>
        <dbReference type="ChEBI" id="CHEBI:58722"/>
        <dbReference type="ChEBI" id="CHEBI:456216"/>
        <dbReference type="EC" id="2.7.1.170"/>
    </reaction>
</comment>
<keyword evidence="1 3" id="KW-0418">Kinase</keyword>
<dbReference type="eggNOG" id="COG2377">
    <property type="taxonomic scope" value="Bacteria"/>
</dbReference>
<dbReference type="AlphaFoldDB" id="A0A075P9C2"/>
<dbReference type="Proteomes" id="UP000056090">
    <property type="component" value="Chromosome"/>
</dbReference>
<comment type="similarity">
    <text evidence="1">Belongs to the anhydro-N-acetylmuramic acid kinase family.</text>
</comment>
<reference evidence="3 4" key="1">
    <citation type="submission" date="2014-06" db="EMBL/GenBank/DDBJ databases">
        <title>Genomes of Alteromonas australica, a world apart.</title>
        <authorList>
            <person name="Gonzaga A."/>
            <person name="Lopez-Perez M."/>
            <person name="Rodriguez-Valera F."/>
        </authorList>
    </citation>
    <scope>NUCLEOTIDE SEQUENCE [LARGE SCALE GENOMIC DNA]</scope>
    <source>
        <strain evidence="3 4">H 17</strain>
    </source>
</reference>
<dbReference type="GO" id="GO:0009254">
    <property type="term" value="P:peptidoglycan turnover"/>
    <property type="evidence" value="ECO:0007669"/>
    <property type="project" value="UniProtKB-UniRule"/>
</dbReference>
<keyword evidence="1" id="KW-0119">Carbohydrate metabolism</keyword>
<comment type="pathway">
    <text evidence="1">Amino-sugar metabolism; 1,6-anhydro-N-acetylmuramate degradation.</text>
</comment>
<dbReference type="Gene3D" id="3.30.420.40">
    <property type="match status" value="2"/>
</dbReference>
<keyword evidence="4" id="KW-1185">Reference proteome</keyword>
<sequence length="405" mass="43783">MAKFIGLMSGTSMDGVDAVLCEISEHECTTLGAYSLPYPESLLRALHALCVPSTDEVNTLAIADRWVAEVFAQAALGLLNKYQVSAKTICAIGSHGQTLRHYPNRDIQSAVFKPQDMRGFTCQIGDPSTIAALTNINVVADFRRKDIALGGQGAPLVPAYHAAVFSDPEKYRALVNIGGIANITVLPPCQSTKPPKGFDTGPGNTLMDHWIKRHQNLPYDEHGNWARQGQVHAELLARLLEDKYFALSPPKSTGREYFNPAWLANYLSQFNAPADKRQHPRQQGDANTSPSSIPPQDVQATLLSLTAQTIADDVARELNECGANDEKSDVVICGGGVFNLALMQQLKDRLPAYRVVTSEALGIHPQHVEGAAFAWLAYAYIHDIPGNIPAVTGASAATVLGGLYK</sequence>
<evidence type="ECO:0000313" key="3">
    <source>
        <dbReference type="EMBL" id="AIF99907.1"/>
    </source>
</evidence>
<gene>
    <name evidence="1" type="primary">anmK</name>
    <name evidence="3" type="ORF">EP13_15120</name>
</gene>
<evidence type="ECO:0000256" key="1">
    <source>
        <dbReference type="HAMAP-Rule" id="MF_01270"/>
    </source>
</evidence>
<dbReference type="PANTHER" id="PTHR30605:SF0">
    <property type="entry name" value="ANHYDRO-N-ACETYLMURAMIC ACID KINASE"/>
    <property type="match status" value="1"/>
</dbReference>
<dbReference type="Pfam" id="PF03702">
    <property type="entry name" value="AnmK"/>
    <property type="match status" value="1"/>
</dbReference>
<dbReference type="KEGG" id="aal:EP13_15120"/>
<dbReference type="GO" id="GO:0006040">
    <property type="term" value="P:amino sugar metabolic process"/>
    <property type="evidence" value="ECO:0007669"/>
    <property type="project" value="InterPro"/>
</dbReference>
<dbReference type="EC" id="2.7.1.170" evidence="1"/>
<dbReference type="SUPFAM" id="SSF53067">
    <property type="entry name" value="Actin-like ATPase domain"/>
    <property type="match status" value="1"/>
</dbReference>
<dbReference type="GO" id="GO:0097175">
    <property type="term" value="P:1,6-anhydro-N-acetyl-beta-muramic acid catabolic process"/>
    <property type="evidence" value="ECO:0007669"/>
    <property type="project" value="UniProtKB-UniRule"/>
</dbReference>
<feature type="binding site" evidence="1">
    <location>
        <begin position="10"/>
        <end position="17"/>
    </location>
    <ligand>
        <name>ATP</name>
        <dbReference type="ChEBI" id="CHEBI:30616"/>
    </ligand>
</feature>
<dbReference type="GO" id="GO:0016301">
    <property type="term" value="F:kinase activity"/>
    <property type="evidence" value="ECO:0007669"/>
    <property type="project" value="UniProtKB-KW"/>
</dbReference>
<keyword evidence="1" id="KW-0067">ATP-binding</keyword>
<evidence type="ECO:0000313" key="4">
    <source>
        <dbReference type="Proteomes" id="UP000056090"/>
    </source>
</evidence>
<dbReference type="PANTHER" id="PTHR30605">
    <property type="entry name" value="ANHYDRO-N-ACETYLMURAMIC ACID KINASE"/>
    <property type="match status" value="1"/>
</dbReference>
<dbReference type="UniPathway" id="UPA00343"/>
<dbReference type="HAMAP" id="MF_01270">
    <property type="entry name" value="AnhMurNAc_kinase"/>
    <property type="match status" value="1"/>
</dbReference>
<dbReference type="InterPro" id="IPR005338">
    <property type="entry name" value="Anhydro_N_Ac-Mur_kinase"/>
</dbReference>